<accession>A0A0S4QZ59</accession>
<organism evidence="3 4">
    <name type="scientific">Parafrankia irregularis</name>
    <dbReference type="NCBI Taxonomy" id="795642"/>
    <lineage>
        <taxon>Bacteria</taxon>
        <taxon>Bacillati</taxon>
        <taxon>Actinomycetota</taxon>
        <taxon>Actinomycetes</taxon>
        <taxon>Frankiales</taxon>
        <taxon>Frankiaceae</taxon>
        <taxon>Parafrankia</taxon>
    </lineage>
</organism>
<dbReference type="RefSeq" id="WP_091285539.1">
    <property type="nucleotide sequence ID" value="NZ_FAOZ01000041.1"/>
</dbReference>
<protein>
    <submittedName>
        <fullName evidence="3">Uncharacterized protein</fullName>
    </submittedName>
</protein>
<proteinExistence type="predicted"/>
<feature type="transmembrane region" description="Helical" evidence="2">
    <location>
        <begin position="35"/>
        <end position="52"/>
    </location>
</feature>
<evidence type="ECO:0000256" key="1">
    <source>
        <dbReference type="SAM" id="MobiDB-lite"/>
    </source>
</evidence>
<keyword evidence="4" id="KW-1185">Reference proteome</keyword>
<reference evidence="4" key="1">
    <citation type="submission" date="2015-11" db="EMBL/GenBank/DDBJ databases">
        <authorList>
            <person name="Varghese N."/>
        </authorList>
    </citation>
    <scope>NUCLEOTIDE SEQUENCE [LARGE SCALE GENOMIC DNA]</scope>
    <source>
        <strain evidence="4">DSM 45899</strain>
    </source>
</reference>
<keyword evidence="2" id="KW-0472">Membrane</keyword>
<evidence type="ECO:0000313" key="4">
    <source>
        <dbReference type="Proteomes" id="UP000198802"/>
    </source>
</evidence>
<name>A0A0S4QZ59_9ACTN</name>
<feature type="compositionally biased region" description="Gly residues" evidence="1">
    <location>
        <begin position="72"/>
        <end position="82"/>
    </location>
</feature>
<sequence length="82" mass="8078">MAPRNILIALGFTAVAVALFVIGAGVMTSRAGSDAVILAGVVCAVGALLSLARPSDREDGNDGEDGEDKAGSAGGTGRSHRP</sequence>
<evidence type="ECO:0000256" key="2">
    <source>
        <dbReference type="SAM" id="Phobius"/>
    </source>
</evidence>
<dbReference type="Proteomes" id="UP000198802">
    <property type="component" value="Unassembled WGS sequence"/>
</dbReference>
<feature type="region of interest" description="Disordered" evidence="1">
    <location>
        <begin position="53"/>
        <end position="82"/>
    </location>
</feature>
<dbReference type="AlphaFoldDB" id="A0A0S4QZ59"/>
<feature type="transmembrane region" description="Helical" evidence="2">
    <location>
        <begin position="6"/>
        <end position="28"/>
    </location>
</feature>
<evidence type="ECO:0000313" key="3">
    <source>
        <dbReference type="EMBL" id="CUU60505.1"/>
    </source>
</evidence>
<keyword evidence="2" id="KW-0812">Transmembrane</keyword>
<keyword evidence="2" id="KW-1133">Transmembrane helix</keyword>
<dbReference type="EMBL" id="FAOZ01000041">
    <property type="protein sequence ID" value="CUU60505.1"/>
    <property type="molecule type" value="Genomic_DNA"/>
</dbReference>
<gene>
    <name evidence="3" type="ORF">Ga0074812_14124</name>
</gene>